<dbReference type="EMBL" id="MU620910">
    <property type="protein sequence ID" value="KAI8580684.1"/>
    <property type="molecule type" value="Genomic_DNA"/>
</dbReference>
<accession>A0AAD5ECJ2</accession>
<feature type="transmembrane region" description="Helical" evidence="1">
    <location>
        <begin position="56"/>
        <end position="78"/>
    </location>
</feature>
<dbReference type="GeneID" id="75913440"/>
<reference evidence="2" key="1">
    <citation type="submission" date="2021-06" db="EMBL/GenBank/DDBJ databases">
        <authorList>
            <consortium name="DOE Joint Genome Institute"/>
            <person name="Mondo S.J."/>
            <person name="Amses K.R."/>
            <person name="Simmons D.R."/>
            <person name="Longcore J.E."/>
            <person name="Seto K."/>
            <person name="Alves G.H."/>
            <person name="Bonds A.E."/>
            <person name="Quandt C.A."/>
            <person name="Davis W.J."/>
            <person name="Chang Y."/>
            <person name="Letcher P.M."/>
            <person name="Powell M.J."/>
            <person name="Kuo A."/>
            <person name="Labutti K."/>
            <person name="Pangilinan J."/>
            <person name="Andreopoulos W."/>
            <person name="Tritt A."/>
            <person name="Riley R."/>
            <person name="Hundley H."/>
            <person name="Johnson J."/>
            <person name="Lipzen A."/>
            <person name="Barry K."/>
            <person name="Berbee M.L."/>
            <person name="Buchler N.E."/>
            <person name="Grigoriev I.V."/>
            <person name="Spatafora J.W."/>
            <person name="Stajich J.E."/>
            <person name="James T.Y."/>
        </authorList>
    </citation>
    <scope>NUCLEOTIDE SEQUENCE</scope>
    <source>
        <strain evidence="2">AG</strain>
    </source>
</reference>
<protein>
    <submittedName>
        <fullName evidence="2">Uncharacterized protein</fullName>
    </submittedName>
</protein>
<evidence type="ECO:0000313" key="2">
    <source>
        <dbReference type="EMBL" id="KAI8580684.1"/>
    </source>
</evidence>
<feature type="transmembrane region" description="Helical" evidence="1">
    <location>
        <begin position="162"/>
        <end position="186"/>
    </location>
</feature>
<keyword evidence="1" id="KW-1133">Transmembrane helix</keyword>
<evidence type="ECO:0000256" key="1">
    <source>
        <dbReference type="SAM" id="Phobius"/>
    </source>
</evidence>
<dbReference type="Proteomes" id="UP001206595">
    <property type="component" value="Unassembled WGS sequence"/>
</dbReference>
<dbReference type="AlphaFoldDB" id="A0AAD5ECJ2"/>
<gene>
    <name evidence="2" type="ORF">K450DRAFT_235490</name>
</gene>
<evidence type="ECO:0000313" key="3">
    <source>
        <dbReference type="Proteomes" id="UP001206595"/>
    </source>
</evidence>
<sequence length="218" mass="23791">MGMSTCCCCIPLRIGVIIIAVFSTILYALGTASLFISRNHASASFPIQSNQYTAVFWTLVAVYILYTLSSLIGVVGSITQRRRMVLFFSILNWIMVVLTLIATFAVWIILLVKKSDVETACEAAVSNSIAANDSPYHTPVAIPNQQVDIQNACQEAIKNASIIGGVLVFVGNALQFYFASAISAYAQRLKRNNQHQKLRDLDDFPSAKGMPAMAAPVY</sequence>
<proteinExistence type="predicted"/>
<keyword evidence="1" id="KW-0812">Transmembrane</keyword>
<organism evidence="2 3">
    <name type="scientific">Umbelopsis ramanniana AG</name>
    <dbReference type="NCBI Taxonomy" id="1314678"/>
    <lineage>
        <taxon>Eukaryota</taxon>
        <taxon>Fungi</taxon>
        <taxon>Fungi incertae sedis</taxon>
        <taxon>Mucoromycota</taxon>
        <taxon>Mucoromycotina</taxon>
        <taxon>Umbelopsidomycetes</taxon>
        <taxon>Umbelopsidales</taxon>
        <taxon>Umbelopsidaceae</taxon>
        <taxon>Umbelopsis</taxon>
    </lineage>
</organism>
<keyword evidence="3" id="KW-1185">Reference proteome</keyword>
<dbReference type="RefSeq" id="XP_051445688.1">
    <property type="nucleotide sequence ID" value="XM_051588095.1"/>
</dbReference>
<reference evidence="2" key="2">
    <citation type="journal article" date="2022" name="Proc. Natl. Acad. Sci. U.S.A.">
        <title>Diploid-dominant life cycles characterize the early evolution of Fungi.</title>
        <authorList>
            <person name="Amses K.R."/>
            <person name="Simmons D.R."/>
            <person name="Longcore J.E."/>
            <person name="Mondo S.J."/>
            <person name="Seto K."/>
            <person name="Jeronimo G.H."/>
            <person name="Bonds A.E."/>
            <person name="Quandt C.A."/>
            <person name="Davis W.J."/>
            <person name="Chang Y."/>
            <person name="Federici B.A."/>
            <person name="Kuo A."/>
            <person name="LaButti K."/>
            <person name="Pangilinan J."/>
            <person name="Andreopoulos W."/>
            <person name="Tritt A."/>
            <person name="Riley R."/>
            <person name="Hundley H."/>
            <person name="Johnson J."/>
            <person name="Lipzen A."/>
            <person name="Barry K."/>
            <person name="Lang B.F."/>
            <person name="Cuomo C.A."/>
            <person name="Buchler N.E."/>
            <person name="Grigoriev I.V."/>
            <person name="Spatafora J.W."/>
            <person name="Stajich J.E."/>
            <person name="James T.Y."/>
        </authorList>
    </citation>
    <scope>NUCLEOTIDE SEQUENCE</scope>
    <source>
        <strain evidence="2">AG</strain>
    </source>
</reference>
<keyword evidence="1" id="KW-0472">Membrane</keyword>
<feature type="transmembrane region" description="Helical" evidence="1">
    <location>
        <begin position="85"/>
        <end position="110"/>
    </location>
</feature>
<comment type="caution">
    <text evidence="2">The sequence shown here is derived from an EMBL/GenBank/DDBJ whole genome shotgun (WGS) entry which is preliminary data.</text>
</comment>
<feature type="transmembrane region" description="Helical" evidence="1">
    <location>
        <begin position="12"/>
        <end position="36"/>
    </location>
</feature>
<name>A0AAD5ECJ2_UMBRA</name>